<dbReference type="Proteomes" id="UP001139158">
    <property type="component" value="Unassembled WGS sequence"/>
</dbReference>
<protein>
    <submittedName>
        <fullName evidence="1">Uncharacterized protein</fullName>
    </submittedName>
</protein>
<evidence type="ECO:0000313" key="1">
    <source>
        <dbReference type="EMBL" id="MCC3299769.1"/>
    </source>
</evidence>
<organism evidence="1 2">
    <name type="scientific">Arthrobacter caoxuetaonis</name>
    <dbReference type="NCBI Taxonomy" id="2886935"/>
    <lineage>
        <taxon>Bacteria</taxon>
        <taxon>Bacillati</taxon>
        <taxon>Actinomycetota</taxon>
        <taxon>Actinomycetes</taxon>
        <taxon>Micrococcales</taxon>
        <taxon>Micrococcaceae</taxon>
        <taxon>Arthrobacter</taxon>
    </lineage>
</organism>
<name>A0A9X1MGQ2_9MICC</name>
<comment type="caution">
    <text evidence="1">The sequence shown here is derived from an EMBL/GenBank/DDBJ whole genome shotgun (WGS) entry which is preliminary data.</text>
</comment>
<evidence type="ECO:0000313" key="2">
    <source>
        <dbReference type="Proteomes" id="UP001139158"/>
    </source>
</evidence>
<proteinExistence type="predicted"/>
<reference evidence="1" key="1">
    <citation type="submission" date="2021-10" db="EMBL/GenBank/DDBJ databases">
        <title>Novel species in genus Arthrobacter.</title>
        <authorList>
            <person name="Liu Y."/>
        </authorList>
    </citation>
    <scope>NUCLEOTIDE SEQUENCE</scope>
    <source>
        <strain evidence="1">Zg-Y453</strain>
    </source>
</reference>
<dbReference type="AlphaFoldDB" id="A0A9X1MGQ2"/>
<gene>
    <name evidence="1" type="ORF">LJ757_18585</name>
</gene>
<sequence length="126" mass="13580">MTTLTLVEDRTAGSFGNSDYEESAIDGVTFCSCGRALRPEGTDASQYPGTSASWGNNQCRACDYLAAGRDPEDRFITQDRIAYLSSLRRDLEAARRRRGVPSCGLIPAGRVPISTIISAIDSKGAR</sequence>
<accession>A0A9X1MGQ2</accession>
<keyword evidence="2" id="KW-1185">Reference proteome</keyword>
<dbReference type="RefSeq" id="WP_227897761.1">
    <property type="nucleotide sequence ID" value="NZ_CP099467.1"/>
</dbReference>
<dbReference type="EMBL" id="JAJFZV010000020">
    <property type="protein sequence ID" value="MCC3299769.1"/>
    <property type="molecule type" value="Genomic_DNA"/>
</dbReference>